<keyword evidence="7 8" id="KW-0472">Membrane</keyword>
<feature type="transmembrane region" description="Helical" evidence="8">
    <location>
        <begin position="16"/>
        <end position="35"/>
    </location>
</feature>
<comment type="similarity">
    <text evidence="2">Belongs to the EamA transporter family.</text>
</comment>
<sequence>MHTTENLHASGEERKGLWYALGCYSIWGLFPIYWYPLNQSAIGADQILAQRIVWSAIFALLMLLIFRQTAAVRAAFKQPKVLGLLMLSSFLIGINWLVYLWAIVNHHVLDASLGYFINPLFNVLLGGLIFKEPLNRAQKAAVVLAFIGILWLALPAGQIPWVALLLAFSFGGYGLIRKLAPMEALPGLALETVLIVPFALAYLAWCHTQGTLVFGELNNLQISLLLGSGAITTIPLLFFAASAKRIPLSLLGILQYGAPTLQFLIGLTLFGESFDFNRFIGYLWVWAGVAVFLLAGWRARKMPV</sequence>
<dbReference type="InterPro" id="IPR037185">
    <property type="entry name" value="EmrE-like"/>
</dbReference>
<dbReference type="EMBL" id="AGAZ01000042">
    <property type="protein sequence ID" value="EGZ47123.1"/>
    <property type="molecule type" value="Genomic_DNA"/>
</dbReference>
<evidence type="ECO:0000256" key="3">
    <source>
        <dbReference type="ARBA" id="ARBA00022448"/>
    </source>
</evidence>
<keyword evidence="3" id="KW-0813">Transport</keyword>
<dbReference type="OrthoDB" id="369870at2"/>
<dbReference type="Pfam" id="PF00892">
    <property type="entry name" value="EamA"/>
    <property type="match status" value="1"/>
</dbReference>
<dbReference type="PANTHER" id="PTHR22911">
    <property type="entry name" value="ACYL-MALONYL CONDENSING ENZYME-RELATED"/>
    <property type="match status" value="1"/>
</dbReference>
<proteinExistence type="inferred from homology"/>
<dbReference type="InterPro" id="IPR004626">
    <property type="entry name" value="RarD"/>
</dbReference>
<feature type="transmembrane region" description="Helical" evidence="8">
    <location>
        <begin position="279"/>
        <end position="297"/>
    </location>
</feature>
<feature type="transmembrane region" description="Helical" evidence="8">
    <location>
        <begin position="188"/>
        <end position="205"/>
    </location>
</feature>
<dbReference type="RefSeq" id="WP_009116304.1">
    <property type="nucleotide sequence ID" value="NZ_JH165159.1"/>
</dbReference>
<evidence type="ECO:0000256" key="8">
    <source>
        <dbReference type="SAM" id="Phobius"/>
    </source>
</evidence>
<evidence type="ECO:0000256" key="1">
    <source>
        <dbReference type="ARBA" id="ARBA00004651"/>
    </source>
</evidence>
<evidence type="ECO:0000313" key="11">
    <source>
        <dbReference type="Proteomes" id="UP000005336"/>
    </source>
</evidence>
<dbReference type="PATRIC" id="fig|1030841.3.peg.1142"/>
<comment type="caution">
    <text evidence="10">The sequence shown here is derived from an EMBL/GenBank/DDBJ whole genome shotgun (WGS) entry which is preliminary data.</text>
</comment>
<dbReference type="STRING" id="1030841.HMPREF9370_1163"/>
<dbReference type="AlphaFoldDB" id="G4CQ03"/>
<accession>G4CQ03</accession>
<dbReference type="NCBIfam" id="TIGR00688">
    <property type="entry name" value="rarD"/>
    <property type="match status" value="1"/>
</dbReference>
<gene>
    <name evidence="10" type="primary">rarD</name>
    <name evidence="10" type="ORF">HMPREF9370_1163</name>
</gene>
<feature type="transmembrane region" description="Helical" evidence="8">
    <location>
        <begin position="113"/>
        <end position="130"/>
    </location>
</feature>
<feature type="transmembrane region" description="Helical" evidence="8">
    <location>
        <begin position="47"/>
        <end position="66"/>
    </location>
</feature>
<evidence type="ECO:0000256" key="2">
    <source>
        <dbReference type="ARBA" id="ARBA00007362"/>
    </source>
</evidence>
<comment type="subcellular location">
    <subcellularLocation>
        <location evidence="1">Cell membrane</location>
        <topology evidence="1">Multi-pass membrane protein</topology>
    </subcellularLocation>
</comment>
<dbReference type="Proteomes" id="UP000005336">
    <property type="component" value="Unassembled WGS sequence"/>
</dbReference>
<dbReference type="HOGENOM" id="CLU_054508_1_0_4"/>
<evidence type="ECO:0000256" key="4">
    <source>
        <dbReference type="ARBA" id="ARBA00022475"/>
    </source>
</evidence>
<feature type="transmembrane region" description="Helical" evidence="8">
    <location>
        <begin position="220"/>
        <end position="241"/>
    </location>
</feature>
<keyword evidence="11" id="KW-1185">Reference proteome</keyword>
<evidence type="ECO:0000313" key="10">
    <source>
        <dbReference type="EMBL" id="EGZ47123.1"/>
    </source>
</evidence>
<evidence type="ECO:0000259" key="9">
    <source>
        <dbReference type="Pfam" id="PF00892"/>
    </source>
</evidence>
<evidence type="ECO:0000256" key="7">
    <source>
        <dbReference type="ARBA" id="ARBA00023136"/>
    </source>
</evidence>
<dbReference type="GO" id="GO:0005886">
    <property type="term" value="C:plasma membrane"/>
    <property type="evidence" value="ECO:0007669"/>
    <property type="project" value="UniProtKB-SubCell"/>
</dbReference>
<keyword evidence="6 8" id="KW-1133">Transmembrane helix</keyword>
<feature type="domain" description="EamA" evidence="9">
    <location>
        <begin position="15"/>
        <end position="152"/>
    </location>
</feature>
<feature type="transmembrane region" description="Helical" evidence="8">
    <location>
        <begin position="81"/>
        <end position="101"/>
    </location>
</feature>
<keyword evidence="5 8" id="KW-0812">Transmembrane</keyword>
<evidence type="ECO:0000256" key="6">
    <source>
        <dbReference type="ARBA" id="ARBA00022989"/>
    </source>
</evidence>
<feature type="transmembrane region" description="Helical" evidence="8">
    <location>
        <begin position="248"/>
        <end position="267"/>
    </location>
</feature>
<protein>
    <submittedName>
        <fullName evidence="10">DMT superfamily drug/metabolite transporter RarD</fullName>
    </submittedName>
</protein>
<evidence type="ECO:0000256" key="5">
    <source>
        <dbReference type="ARBA" id="ARBA00022692"/>
    </source>
</evidence>
<feature type="transmembrane region" description="Helical" evidence="8">
    <location>
        <begin position="159"/>
        <end position="176"/>
    </location>
</feature>
<keyword evidence="4" id="KW-1003">Cell membrane</keyword>
<name>G4CQ03_9NEIS</name>
<feature type="transmembrane region" description="Helical" evidence="8">
    <location>
        <begin position="137"/>
        <end position="153"/>
    </location>
</feature>
<reference evidence="10 11" key="1">
    <citation type="submission" date="2011-06" db="EMBL/GenBank/DDBJ databases">
        <authorList>
            <person name="Muzny D."/>
            <person name="Qin X."/>
            <person name="Deng J."/>
            <person name="Jiang H."/>
            <person name="Liu Y."/>
            <person name="Qu J."/>
            <person name="Song X.-Z."/>
            <person name="Zhang L."/>
            <person name="Thornton R."/>
            <person name="Coyle M."/>
            <person name="Francisco L."/>
            <person name="Jackson L."/>
            <person name="Javaid M."/>
            <person name="Korchina V."/>
            <person name="Kovar C."/>
            <person name="Mata R."/>
            <person name="Mathew T."/>
            <person name="Ngo R."/>
            <person name="Nguyen L."/>
            <person name="Nguyen N."/>
            <person name="Okwuonu G."/>
            <person name="Ongeri F."/>
            <person name="Pham C."/>
            <person name="Simmons D."/>
            <person name="Wilczek-Boney K."/>
            <person name="Hale W."/>
            <person name="Jakkamsetti A."/>
            <person name="Pham P."/>
            <person name="Ruth R."/>
            <person name="San Lucas F."/>
            <person name="Warren J."/>
            <person name="Zhang J."/>
            <person name="Zhao Z."/>
            <person name="Zhou C."/>
            <person name="Zhu D."/>
            <person name="Lee S."/>
            <person name="Bess C."/>
            <person name="Blankenburg K."/>
            <person name="Forbes L."/>
            <person name="Fu Q."/>
            <person name="Gubbala S."/>
            <person name="Hirani K."/>
            <person name="Jayaseelan J.C."/>
            <person name="Lara F."/>
            <person name="Munidasa M."/>
            <person name="Palculict T."/>
            <person name="Patil S."/>
            <person name="Pu L.-L."/>
            <person name="Saada N."/>
            <person name="Tang L."/>
            <person name="Weissenberger G."/>
            <person name="Zhu Y."/>
            <person name="Hemphill L."/>
            <person name="Shang Y."/>
            <person name="Youmans B."/>
            <person name="Ayvaz T."/>
            <person name="Ross M."/>
            <person name="Santibanez J."/>
            <person name="Aqrawi P."/>
            <person name="Gross S."/>
            <person name="Joshi V."/>
            <person name="Fowler G."/>
            <person name="Nazareth L."/>
            <person name="Reid J."/>
            <person name="Worley K."/>
            <person name="Petrosino J."/>
            <person name="Highlander S."/>
            <person name="Gibbs R."/>
        </authorList>
    </citation>
    <scope>NUCLEOTIDE SEQUENCE [LARGE SCALE GENOMIC DNA]</scope>
    <source>
        <strain evidence="10 11">9715</strain>
    </source>
</reference>
<dbReference type="PANTHER" id="PTHR22911:SF137">
    <property type="entry name" value="SOLUTE CARRIER FAMILY 35 MEMBER G2-RELATED"/>
    <property type="match status" value="1"/>
</dbReference>
<organism evidence="10 11">
    <name type="scientific">Neisseria wadsworthii 9715</name>
    <dbReference type="NCBI Taxonomy" id="1030841"/>
    <lineage>
        <taxon>Bacteria</taxon>
        <taxon>Pseudomonadati</taxon>
        <taxon>Pseudomonadota</taxon>
        <taxon>Betaproteobacteria</taxon>
        <taxon>Neisseriales</taxon>
        <taxon>Neisseriaceae</taxon>
        <taxon>Neisseria</taxon>
    </lineage>
</organism>
<dbReference type="InterPro" id="IPR000620">
    <property type="entry name" value="EamA_dom"/>
</dbReference>
<dbReference type="SUPFAM" id="SSF103481">
    <property type="entry name" value="Multidrug resistance efflux transporter EmrE"/>
    <property type="match status" value="2"/>
</dbReference>